<dbReference type="GO" id="GO:0004557">
    <property type="term" value="F:alpha-galactosidase activity"/>
    <property type="evidence" value="ECO:0007669"/>
    <property type="project" value="UniProtKB-UniRule"/>
</dbReference>
<dbReference type="CDD" id="cd14791">
    <property type="entry name" value="GH36"/>
    <property type="match status" value="1"/>
</dbReference>
<evidence type="ECO:0000256" key="3">
    <source>
        <dbReference type="ARBA" id="ARBA00022801"/>
    </source>
</evidence>
<dbReference type="InterPro" id="IPR050985">
    <property type="entry name" value="Alpha-glycosidase_related"/>
</dbReference>
<dbReference type="Gene3D" id="2.70.98.60">
    <property type="entry name" value="alpha-galactosidase from lactobacil brevis"/>
    <property type="match status" value="1"/>
</dbReference>
<name>A0AB38XNF8_9ACTO</name>
<accession>A0AB38XNF8</accession>
<evidence type="ECO:0000256" key="2">
    <source>
        <dbReference type="ARBA" id="ARBA00012755"/>
    </source>
</evidence>
<sequence>MAQPHIITLSRGGTSLVLDVTPVHTATPIYWGKQLPVASDSTPLAAKFFTPGLAPSATDLPATLNLIPQQSNGWLGTLGLIGSRQGKDFAPQFSLTATKVEDASAELSYEAADAGLELRLHLQVTPSGLVQANATLTNTGQDPYELTRLALALPTPARESRVLDLASRHLRERNLQTHEFTIGTHTRQNMVSRDFAGSTLHGTCTPGPTWTDGSAHLLHVAYSGSTQTWAEKTNSGITYLAGGEYLYPGEVVLQSGESYTSPTMLASWGAGLNDAAARYHGYVRALPAHPDTPRPVTLNAWEAVYFDHTLQPLLDLVDEAAAIGVERFVLDDGWFGSRRDDTKGLGDWHVSDEAWPQGLSPIVDAVTSKGMQFGLWFEPEMVNPDSDLARAHPEWILAPTRERSPMEGRHQQVLNLGIKECFDYLYNAIASLLSEYQISYIKWDYNRDILEGGSRLTGRPAYRDHALALYALLDKLRAQFPHLEIESCSSGGGRIDLGIMAHCQRVWGSDCIDPLERQGIHRGELLLLPPEVIGSHVASTTSHTTGRAHSIDYRAITALFQHMGIEWDLRKATPTEKERLAAWIKVYKEHRGLLHSGKTVRADYPDAALSCRGVVGNGQAIFELSCTSTSASAPFAPLTLPGLAPEGEYEVRLLGPTQTVFDLRSAPAWWPPEGEAVAIPGAVLCQVGLPIPTLIPESALLLQVSKKN</sequence>
<dbReference type="Proteomes" id="UP001211044">
    <property type="component" value="Chromosome"/>
</dbReference>
<gene>
    <name evidence="8" type="ORF">PIG85_09120</name>
</gene>
<dbReference type="PANTHER" id="PTHR43053:SF3">
    <property type="entry name" value="ALPHA-GALACTOSIDASE C-RELATED"/>
    <property type="match status" value="1"/>
</dbReference>
<dbReference type="EMBL" id="CP116394">
    <property type="protein sequence ID" value="WCE45793.1"/>
    <property type="molecule type" value="Genomic_DNA"/>
</dbReference>
<dbReference type="PIRSF" id="PIRSF005536">
    <property type="entry name" value="Agal"/>
    <property type="match status" value="1"/>
</dbReference>
<dbReference type="FunFam" id="3.20.20.70:FF:000118">
    <property type="entry name" value="Alpha-galactosidase"/>
    <property type="match status" value="1"/>
</dbReference>
<organism evidence="8 9">
    <name type="scientific">Winkia neuii subsp. anitrata</name>
    <dbReference type="NCBI Taxonomy" id="29318"/>
    <lineage>
        <taxon>Bacteria</taxon>
        <taxon>Bacillati</taxon>
        <taxon>Actinomycetota</taxon>
        <taxon>Actinomycetes</taxon>
        <taxon>Actinomycetales</taxon>
        <taxon>Actinomycetaceae</taxon>
        <taxon>Winkia</taxon>
    </lineage>
</organism>
<keyword evidence="4 5" id="KW-0326">Glycosidase</keyword>
<dbReference type="InterPro" id="IPR031704">
    <property type="entry name" value="Glyco_hydro_36_N"/>
</dbReference>
<evidence type="ECO:0000259" key="7">
    <source>
        <dbReference type="Pfam" id="PF16875"/>
    </source>
</evidence>
<dbReference type="InterPro" id="IPR000111">
    <property type="entry name" value="Glyco_hydro_27/36_CS"/>
</dbReference>
<feature type="active site" description="Proton donor" evidence="6">
    <location>
        <position position="510"/>
    </location>
</feature>
<feature type="active site" description="Nucleophile" evidence="6">
    <location>
        <position position="444"/>
    </location>
</feature>
<dbReference type="InterPro" id="IPR017853">
    <property type="entry name" value="GH"/>
</dbReference>
<proteinExistence type="inferred from homology"/>
<evidence type="ECO:0000256" key="4">
    <source>
        <dbReference type="ARBA" id="ARBA00023295"/>
    </source>
</evidence>
<evidence type="ECO:0000313" key="9">
    <source>
        <dbReference type="Proteomes" id="UP001211044"/>
    </source>
</evidence>
<reference evidence="8" key="1">
    <citation type="submission" date="2023-01" db="EMBL/GenBank/DDBJ databases">
        <title>Comparative Genomic Analysis of the Clinically-Derived Winkia Strain NY0527 Provides Evidence into the Taxonomic Reassignment of Winkia neuii and Characterizes Their Virulence Traits.</title>
        <authorList>
            <person name="Cai X."/>
            <person name="Peng Y."/>
            <person name="Li M."/>
            <person name="Qiu Y."/>
            <person name="Wang Y."/>
            <person name="Xu L."/>
            <person name="Hou Q."/>
        </authorList>
    </citation>
    <scope>NUCLEOTIDE SEQUENCE</scope>
    <source>
        <strain evidence="8">NY0527</strain>
    </source>
</reference>
<dbReference type="InterPro" id="IPR002252">
    <property type="entry name" value="Glyco_hydro_36"/>
</dbReference>
<comment type="catalytic activity">
    <reaction evidence="1 5">
        <text>Hydrolysis of terminal, non-reducing alpha-D-galactose residues in alpha-D-galactosides, including galactose oligosaccharides, galactomannans and galactolipids.</text>
        <dbReference type="EC" id="3.2.1.22"/>
    </reaction>
</comment>
<dbReference type="AlphaFoldDB" id="A0AB38XNF8"/>
<evidence type="ECO:0000256" key="1">
    <source>
        <dbReference type="ARBA" id="ARBA00001255"/>
    </source>
</evidence>
<dbReference type="PANTHER" id="PTHR43053">
    <property type="entry name" value="GLYCOSIDASE FAMILY 31"/>
    <property type="match status" value="1"/>
</dbReference>
<protein>
    <recommendedName>
        <fullName evidence="2 5">Alpha-galactosidase</fullName>
        <ecNumber evidence="2 5">3.2.1.22</ecNumber>
    </recommendedName>
</protein>
<dbReference type="Pfam" id="PF02065">
    <property type="entry name" value="Melibiase"/>
    <property type="match status" value="1"/>
</dbReference>
<keyword evidence="3 5" id="KW-0378">Hydrolase</keyword>
<dbReference type="KEGG" id="wne:PIG85_09120"/>
<dbReference type="InterPro" id="IPR038417">
    <property type="entry name" value="Alpga-gal_N_sf"/>
</dbReference>
<evidence type="ECO:0000256" key="6">
    <source>
        <dbReference type="PIRSR" id="PIRSR005536-1"/>
    </source>
</evidence>
<dbReference type="Pfam" id="PF16875">
    <property type="entry name" value="Glyco_hydro_36N"/>
    <property type="match status" value="1"/>
</dbReference>
<dbReference type="Gene3D" id="3.20.20.70">
    <property type="entry name" value="Aldolase class I"/>
    <property type="match status" value="1"/>
</dbReference>
<dbReference type="GO" id="GO:0016052">
    <property type="term" value="P:carbohydrate catabolic process"/>
    <property type="evidence" value="ECO:0007669"/>
    <property type="project" value="InterPro"/>
</dbReference>
<dbReference type="PRINTS" id="PR00743">
    <property type="entry name" value="GLHYDRLASE36"/>
</dbReference>
<evidence type="ECO:0000313" key="8">
    <source>
        <dbReference type="EMBL" id="WCE45793.1"/>
    </source>
</evidence>
<comment type="similarity">
    <text evidence="5">Belongs to the glycosyl hydrolase.</text>
</comment>
<dbReference type="SUPFAM" id="SSF51445">
    <property type="entry name" value="(Trans)glycosidases"/>
    <property type="match status" value="1"/>
</dbReference>
<dbReference type="PROSITE" id="PS00512">
    <property type="entry name" value="ALPHA_GALACTOSIDASE"/>
    <property type="match status" value="1"/>
</dbReference>
<dbReference type="EC" id="3.2.1.22" evidence="2 5"/>
<dbReference type="RefSeq" id="WP_004808379.1">
    <property type="nucleotide sequence ID" value="NZ_CP116394.1"/>
</dbReference>
<evidence type="ECO:0000256" key="5">
    <source>
        <dbReference type="PIRNR" id="PIRNR005536"/>
    </source>
</evidence>
<dbReference type="InterPro" id="IPR013785">
    <property type="entry name" value="Aldolase_TIM"/>
</dbReference>
<feature type="domain" description="Glycosyl hydrolase family 36 N-terminal" evidence="7">
    <location>
        <begin position="29"/>
        <end position="253"/>
    </location>
</feature>